<evidence type="ECO:0000313" key="2">
    <source>
        <dbReference type="Proteomes" id="UP000229362"/>
    </source>
</evidence>
<organism evidence="1 2">
    <name type="scientific">Candidatus Magasanikbacteria bacterium CG10_big_fil_rev_8_21_14_0_10_43_6</name>
    <dbReference type="NCBI Taxonomy" id="1974650"/>
    <lineage>
        <taxon>Bacteria</taxon>
        <taxon>Candidatus Magasanikiibacteriota</taxon>
    </lineage>
</organism>
<name>A0A2M6W0K1_9BACT</name>
<protein>
    <submittedName>
        <fullName evidence="1">Uncharacterized protein</fullName>
    </submittedName>
</protein>
<dbReference type="EMBL" id="PFBZ01000161">
    <property type="protein sequence ID" value="PIT86333.1"/>
    <property type="molecule type" value="Genomic_DNA"/>
</dbReference>
<gene>
    <name evidence="1" type="ORF">COU33_03760</name>
</gene>
<comment type="caution">
    <text evidence="1">The sequence shown here is derived from an EMBL/GenBank/DDBJ whole genome shotgun (WGS) entry which is preliminary data.</text>
</comment>
<proteinExistence type="predicted"/>
<evidence type="ECO:0000313" key="1">
    <source>
        <dbReference type="EMBL" id="PIT86333.1"/>
    </source>
</evidence>
<dbReference type="AlphaFoldDB" id="A0A2M6W0K1"/>
<accession>A0A2M6W0K1</accession>
<sequence>MYNLDNNRHVVKKIFVKILQEGMLAYCHTPPLKYLLTSPLTPEDFVLFYTPQGNQGKDKKEMKTTTVRGQHVLHEVRADGNCSCRFTHPRRADGSWDVTRDTSHGPLTEIAPLEKGGAADIYVCWPF</sequence>
<reference evidence="2" key="1">
    <citation type="submission" date="2017-09" db="EMBL/GenBank/DDBJ databases">
        <title>Depth-based differentiation of microbial function through sediment-hosted aquifers and enrichment of novel symbionts in the deep terrestrial subsurface.</title>
        <authorList>
            <person name="Probst A.J."/>
            <person name="Ladd B."/>
            <person name="Jarett J.K."/>
            <person name="Geller-Mcgrath D.E."/>
            <person name="Sieber C.M.K."/>
            <person name="Emerson J.B."/>
            <person name="Anantharaman K."/>
            <person name="Thomas B.C."/>
            <person name="Malmstrom R."/>
            <person name="Stieglmeier M."/>
            <person name="Klingl A."/>
            <person name="Woyke T."/>
            <person name="Ryan C.M."/>
            <person name="Banfield J.F."/>
        </authorList>
    </citation>
    <scope>NUCLEOTIDE SEQUENCE [LARGE SCALE GENOMIC DNA]</scope>
</reference>
<dbReference type="Proteomes" id="UP000229362">
    <property type="component" value="Unassembled WGS sequence"/>
</dbReference>